<dbReference type="PANTHER" id="PTHR37354">
    <property type="entry name" value="CHROMOSOME ALIGNMENT-MAINTAINING PHOSPHOPROTEIN 1"/>
    <property type="match status" value="1"/>
</dbReference>
<dbReference type="Ensembl" id="ENSHCOT00000011424.1">
    <property type="protein sequence ID" value="ENSHCOP00000018387.1"/>
    <property type="gene ID" value="ENSHCOG00000002871.1"/>
</dbReference>
<evidence type="ECO:0000259" key="3">
    <source>
        <dbReference type="PROSITE" id="PS50157"/>
    </source>
</evidence>
<feature type="region of interest" description="Disordered" evidence="2">
    <location>
        <begin position="243"/>
        <end position="266"/>
    </location>
</feature>
<dbReference type="GeneID" id="109510442"/>
<dbReference type="InterPro" id="IPR039330">
    <property type="entry name" value="CAMP"/>
</dbReference>
<dbReference type="RefSeq" id="XP_019716327.1">
    <property type="nucleotide sequence ID" value="XM_019860768.1"/>
</dbReference>
<feature type="region of interest" description="Disordered" evidence="2">
    <location>
        <begin position="101"/>
        <end position="184"/>
    </location>
</feature>
<dbReference type="AlphaFoldDB" id="A0A3Q2YXL4"/>
<feature type="compositionally biased region" description="Acidic residues" evidence="2">
    <location>
        <begin position="116"/>
        <end position="143"/>
    </location>
</feature>
<keyword evidence="5" id="KW-1185">Reference proteome</keyword>
<dbReference type="InterPro" id="IPR036236">
    <property type="entry name" value="Znf_C2H2_sf"/>
</dbReference>
<keyword evidence="1" id="KW-0479">Metal-binding</keyword>
<evidence type="ECO:0000256" key="1">
    <source>
        <dbReference type="PROSITE-ProRule" id="PRU00042"/>
    </source>
</evidence>
<name>A0A3Q2YXL4_HIPCM</name>
<dbReference type="OMA" id="CPFCCFR"/>
<feature type="compositionally biased region" description="Basic and acidic residues" evidence="2">
    <location>
        <begin position="144"/>
        <end position="159"/>
    </location>
</feature>
<dbReference type="SUPFAM" id="SSF57667">
    <property type="entry name" value="beta-beta-alpha zinc fingers"/>
    <property type="match status" value="1"/>
</dbReference>
<evidence type="ECO:0000256" key="2">
    <source>
        <dbReference type="SAM" id="MobiDB-lite"/>
    </source>
</evidence>
<protein>
    <submittedName>
        <fullName evidence="4">Zinc finger protein 691-like</fullName>
    </submittedName>
</protein>
<dbReference type="SMART" id="SM00355">
    <property type="entry name" value="ZnF_C2H2"/>
    <property type="match status" value="6"/>
</dbReference>
<evidence type="ECO:0000313" key="5">
    <source>
        <dbReference type="Proteomes" id="UP000264820"/>
    </source>
</evidence>
<feature type="domain" description="C2H2-type" evidence="3">
    <location>
        <begin position="318"/>
        <end position="346"/>
    </location>
</feature>
<keyword evidence="1" id="KW-0863">Zinc-finger</keyword>
<feature type="compositionally biased region" description="Basic and acidic residues" evidence="2">
    <location>
        <begin position="175"/>
        <end position="184"/>
    </location>
</feature>
<dbReference type="InterPro" id="IPR013087">
    <property type="entry name" value="Znf_C2H2_type"/>
</dbReference>
<dbReference type="PANTHER" id="PTHR37354:SF1">
    <property type="entry name" value="CHROMOSOME ALIGNMENT-MAINTAINING PHOSPHOPROTEIN 1"/>
    <property type="match status" value="1"/>
</dbReference>
<dbReference type="Proteomes" id="UP000264820">
    <property type="component" value="Unplaced"/>
</dbReference>
<dbReference type="KEGG" id="hcq:109510442"/>
<keyword evidence="1" id="KW-0862">Zinc</keyword>
<dbReference type="PROSITE" id="PS00028">
    <property type="entry name" value="ZINC_FINGER_C2H2_1"/>
    <property type="match status" value="1"/>
</dbReference>
<dbReference type="GO" id="GO:0008270">
    <property type="term" value="F:zinc ion binding"/>
    <property type="evidence" value="ECO:0007669"/>
    <property type="project" value="UniProtKB-KW"/>
</dbReference>
<dbReference type="Gene3D" id="3.30.160.60">
    <property type="entry name" value="Classic Zinc Finger"/>
    <property type="match status" value="1"/>
</dbReference>
<organism evidence="4 5">
    <name type="scientific">Hippocampus comes</name>
    <name type="common">Tiger tail seahorse</name>
    <dbReference type="NCBI Taxonomy" id="109280"/>
    <lineage>
        <taxon>Eukaryota</taxon>
        <taxon>Metazoa</taxon>
        <taxon>Chordata</taxon>
        <taxon>Craniata</taxon>
        <taxon>Vertebrata</taxon>
        <taxon>Euteleostomi</taxon>
        <taxon>Actinopterygii</taxon>
        <taxon>Neopterygii</taxon>
        <taxon>Teleostei</taxon>
        <taxon>Neoteleostei</taxon>
        <taxon>Acanthomorphata</taxon>
        <taxon>Syngnathiaria</taxon>
        <taxon>Syngnathiformes</taxon>
        <taxon>Syngnathoidei</taxon>
        <taxon>Syngnathidae</taxon>
        <taxon>Hippocampus</taxon>
    </lineage>
</organism>
<evidence type="ECO:0000313" key="4">
    <source>
        <dbReference type="Ensembl" id="ENSHCOP00000018387.1"/>
    </source>
</evidence>
<dbReference type="GO" id="GO:0051315">
    <property type="term" value="P:attachment of mitotic spindle microtubules to kinetochore"/>
    <property type="evidence" value="ECO:0007669"/>
    <property type="project" value="InterPro"/>
</dbReference>
<accession>A0A3Q2YXL4</accession>
<dbReference type="GeneTree" id="ENSGT00940000172021"/>
<dbReference type="PROSITE" id="PS50157">
    <property type="entry name" value="ZINC_FINGER_C2H2_2"/>
    <property type="match status" value="1"/>
</dbReference>
<reference evidence="4" key="1">
    <citation type="submission" date="2025-08" db="UniProtKB">
        <authorList>
            <consortium name="Ensembl"/>
        </authorList>
    </citation>
    <scope>IDENTIFICATION</scope>
</reference>
<proteinExistence type="predicted"/>
<dbReference type="OrthoDB" id="8016097at2759"/>
<reference evidence="4" key="2">
    <citation type="submission" date="2025-09" db="UniProtKB">
        <authorList>
            <consortium name="Ensembl"/>
        </authorList>
    </citation>
    <scope>IDENTIFICATION</scope>
</reference>
<sequence>MSVIQQPRGEAGGGVAAHLQCPLCGNFAKSHAYQLSHIAFAHPTYLDGVAMGRLGNVVMYQSGVHLFHCAECFFTSRDFNKLYQHIIAKHCLDEAAAAAGGGVDAEDNGSEKGDKEADEEAKEADEEAKEADEEAKEADEEVKEETKEVTKVDTDPKEANEEDEATPPGPNGGVEVKDEDGTSERSICDADESVLLFDGDMYHCLICGCWKNRLKGSAVTHVVRKHSIPRAFTSQRIRLDDLAPNSAFTPKRHPNGGAEEEEEDGLSADLLKEEMEAMAKVVHFRSNRYVCVLCGWKTKMKGFAISHVVRCHAVERPYGCKDCTATFFLPSRLQQHVRAAHRPGRYACPFCSFRSHFLAGFRRHCSRCTAREEGEGGVGLLMGEEGRGAVVVKEESKETRAGRKRARRLIEEAGDEDELMF</sequence>